<dbReference type="GO" id="GO:0008270">
    <property type="term" value="F:zinc ion binding"/>
    <property type="evidence" value="ECO:0007669"/>
    <property type="project" value="UniProtKB-KW"/>
</dbReference>
<feature type="domain" description="C2H2-type" evidence="14">
    <location>
        <begin position="433"/>
        <end position="460"/>
    </location>
</feature>
<dbReference type="GO" id="GO:0005634">
    <property type="term" value="C:nucleus"/>
    <property type="evidence" value="ECO:0007669"/>
    <property type="project" value="UniProtKB-SubCell"/>
</dbReference>
<dbReference type="InterPro" id="IPR036236">
    <property type="entry name" value="Znf_C2H2_sf"/>
</dbReference>
<dbReference type="SUPFAM" id="SSF57667">
    <property type="entry name" value="beta-beta-alpha zinc fingers"/>
    <property type="match status" value="5"/>
</dbReference>
<gene>
    <name evidence="15" type="ORF">AMEX_G7841</name>
</gene>
<evidence type="ECO:0000256" key="13">
    <source>
        <dbReference type="SAM" id="MobiDB-lite"/>
    </source>
</evidence>
<dbReference type="FunFam" id="3.30.160.60:FF:001270">
    <property type="entry name" value="zinc finger protein 583 isoform X1"/>
    <property type="match status" value="1"/>
</dbReference>
<dbReference type="FunFam" id="3.30.160.60:FF:002291">
    <property type="entry name" value="Zinc finger protein 648"/>
    <property type="match status" value="1"/>
</dbReference>
<evidence type="ECO:0000256" key="11">
    <source>
        <dbReference type="ARBA" id="ARBA00023242"/>
    </source>
</evidence>
<evidence type="ECO:0000256" key="6">
    <source>
        <dbReference type="ARBA" id="ARBA00022771"/>
    </source>
</evidence>
<comment type="similarity">
    <text evidence="3">Belongs to the krueppel C2H2-type zinc-finger protein family.</text>
</comment>
<evidence type="ECO:0000256" key="5">
    <source>
        <dbReference type="ARBA" id="ARBA00022737"/>
    </source>
</evidence>
<dbReference type="AlphaFoldDB" id="A0A8T2M849"/>
<dbReference type="PANTHER" id="PTHR24393:SF34">
    <property type="entry name" value="PR_SET DOMAIN 13"/>
    <property type="match status" value="1"/>
</dbReference>
<keyword evidence="6 12" id="KW-0863">Zinc-finger</keyword>
<dbReference type="PANTHER" id="PTHR24393">
    <property type="entry name" value="ZINC FINGER PROTEIN"/>
    <property type="match status" value="1"/>
</dbReference>
<proteinExistence type="inferred from homology"/>
<evidence type="ECO:0000256" key="10">
    <source>
        <dbReference type="ARBA" id="ARBA00023163"/>
    </source>
</evidence>
<evidence type="ECO:0000256" key="7">
    <source>
        <dbReference type="ARBA" id="ARBA00022833"/>
    </source>
</evidence>
<comment type="caution">
    <text evidence="15">The sequence shown here is derived from an EMBL/GenBank/DDBJ whole genome shotgun (WGS) entry which is preliminary data.</text>
</comment>
<dbReference type="FunFam" id="3.30.160.60:FF:001238">
    <property type="entry name" value="Zinc finger protein 648"/>
    <property type="match status" value="1"/>
</dbReference>
<feature type="domain" description="C2H2-type" evidence="14">
    <location>
        <begin position="264"/>
        <end position="291"/>
    </location>
</feature>
<comment type="subcellular location">
    <subcellularLocation>
        <location evidence="2">Nucleus</location>
    </subcellularLocation>
</comment>
<sequence>MAANLDHLSLDILNDTAYMSKRSIRKIFVSKTRYVPVEKEPNANPKSRGGIPSLNGEKEALPPAELSAADGLNPVFFSLATSGGQCLSKRFAELSYGEQQERACRAEEISKKAKSEPGQVQSSSSPASRTGVEEEVAGSTDIRIREKLEQGCDLAPAPEVRQHVATAKATVKAAKDNEPSKANRGPCFVFSAMKKRQGMEVDAENRPYKCICCHWAFKKYSNLLSHMDTHSGLKPHVCDICGKAYSHQGTLQQHKRLHTGERPYGCPFCDKTYTWSSDYRKHIRTHTGEKPYACEDCGKEFVRSSDLRKHERNMHANDKPFPCKKCGKTFNKLLSLMRHERTHMGDRPFLCPECGKAFAVASRMAEHRKIHTGERPYSCHMCSKSFTKSSNLAEHLSIHTGLRPHMCSECGLTFAMPSRLIRHQRTHTGVRPYACQSCEMTFSRPTTLQRHLLQRRCERQTSVCSKSDSSSSCSSQFADNIFSHDAAESSIELN</sequence>
<evidence type="ECO:0000259" key="14">
    <source>
        <dbReference type="PROSITE" id="PS50157"/>
    </source>
</evidence>
<evidence type="ECO:0000256" key="8">
    <source>
        <dbReference type="ARBA" id="ARBA00023015"/>
    </source>
</evidence>
<feature type="domain" description="C2H2-type" evidence="14">
    <location>
        <begin position="208"/>
        <end position="235"/>
    </location>
</feature>
<dbReference type="FunFam" id="3.30.160.60:FF:001822">
    <property type="entry name" value="Zinc finger protein 648"/>
    <property type="match status" value="1"/>
</dbReference>
<reference evidence="15 16" key="1">
    <citation type="submission" date="2021-07" db="EMBL/GenBank/DDBJ databases">
        <authorList>
            <person name="Imarazene B."/>
            <person name="Zahm M."/>
            <person name="Klopp C."/>
            <person name="Cabau C."/>
            <person name="Beille S."/>
            <person name="Jouanno E."/>
            <person name="Castinel A."/>
            <person name="Lluch J."/>
            <person name="Gil L."/>
            <person name="Kuchtly C."/>
            <person name="Lopez Roques C."/>
            <person name="Donnadieu C."/>
            <person name="Parrinello H."/>
            <person name="Journot L."/>
            <person name="Du K."/>
            <person name="Schartl M."/>
            <person name="Retaux S."/>
            <person name="Guiguen Y."/>
        </authorList>
    </citation>
    <scope>NUCLEOTIDE SEQUENCE [LARGE SCALE GENOMIC DNA]</scope>
    <source>
        <strain evidence="15">Pach_M1</strain>
        <tissue evidence="15">Testis</tissue>
    </source>
</reference>
<keyword evidence="7" id="KW-0862">Zinc</keyword>
<dbReference type="SMART" id="SM00355">
    <property type="entry name" value="ZnF_C2H2"/>
    <property type="match status" value="9"/>
</dbReference>
<keyword evidence="10" id="KW-0804">Transcription</keyword>
<dbReference type="PROSITE" id="PS50157">
    <property type="entry name" value="ZINC_FINGER_C2H2_2"/>
    <property type="match status" value="9"/>
</dbReference>
<feature type="region of interest" description="Disordered" evidence="13">
    <location>
        <begin position="39"/>
        <end position="58"/>
    </location>
</feature>
<evidence type="ECO:0000256" key="4">
    <source>
        <dbReference type="ARBA" id="ARBA00022723"/>
    </source>
</evidence>
<name>A0A8T2M849_ASTMX</name>
<keyword evidence="5" id="KW-0677">Repeat</keyword>
<feature type="domain" description="C2H2-type" evidence="14">
    <location>
        <begin position="236"/>
        <end position="263"/>
    </location>
</feature>
<dbReference type="Gene3D" id="3.30.160.60">
    <property type="entry name" value="Classic Zinc Finger"/>
    <property type="match status" value="9"/>
</dbReference>
<evidence type="ECO:0000256" key="3">
    <source>
        <dbReference type="ARBA" id="ARBA00006991"/>
    </source>
</evidence>
<dbReference type="KEGG" id="amex:103037851"/>
<dbReference type="Pfam" id="PF00096">
    <property type="entry name" value="zf-C2H2"/>
    <property type="match status" value="8"/>
</dbReference>
<keyword evidence="11" id="KW-0539">Nucleus</keyword>
<dbReference type="GO" id="GO:0001228">
    <property type="term" value="F:DNA-binding transcription activator activity, RNA polymerase II-specific"/>
    <property type="evidence" value="ECO:0007669"/>
    <property type="project" value="TreeGrafter"/>
</dbReference>
<dbReference type="EMBL" id="JAICCE010000005">
    <property type="protein sequence ID" value="KAG9277796.1"/>
    <property type="molecule type" value="Genomic_DNA"/>
</dbReference>
<accession>A0A8T2M849</accession>
<dbReference type="FunFam" id="3.30.160.60:FF:000771">
    <property type="entry name" value="zinc finger protein 648"/>
    <property type="match status" value="1"/>
</dbReference>
<evidence type="ECO:0000256" key="9">
    <source>
        <dbReference type="ARBA" id="ARBA00023125"/>
    </source>
</evidence>
<keyword evidence="8" id="KW-0805">Transcription regulation</keyword>
<evidence type="ECO:0000256" key="1">
    <source>
        <dbReference type="ARBA" id="ARBA00003767"/>
    </source>
</evidence>
<keyword evidence="9" id="KW-0238">DNA-binding</keyword>
<feature type="domain" description="C2H2-type" evidence="14">
    <location>
        <begin position="321"/>
        <end position="348"/>
    </location>
</feature>
<dbReference type="PROSITE" id="PS00028">
    <property type="entry name" value="ZINC_FINGER_C2H2_1"/>
    <property type="match status" value="8"/>
</dbReference>
<dbReference type="FunFam" id="3.30.160.60:FF:002343">
    <property type="entry name" value="Zinc finger protein 33A"/>
    <property type="match status" value="1"/>
</dbReference>
<dbReference type="FunFam" id="3.30.160.60:FF:000352">
    <property type="entry name" value="zinc finger protein 3 homolog"/>
    <property type="match status" value="1"/>
</dbReference>
<feature type="domain" description="C2H2-type" evidence="14">
    <location>
        <begin position="377"/>
        <end position="404"/>
    </location>
</feature>
<protein>
    <submittedName>
        <fullName evidence="15">Zinc finger protein 648</fullName>
    </submittedName>
</protein>
<dbReference type="InterPro" id="IPR013087">
    <property type="entry name" value="Znf_C2H2_type"/>
</dbReference>
<feature type="domain" description="C2H2-type" evidence="14">
    <location>
        <begin position="292"/>
        <end position="320"/>
    </location>
</feature>
<dbReference type="GO" id="GO:0000978">
    <property type="term" value="F:RNA polymerase II cis-regulatory region sequence-specific DNA binding"/>
    <property type="evidence" value="ECO:0007669"/>
    <property type="project" value="TreeGrafter"/>
</dbReference>
<evidence type="ECO:0000256" key="12">
    <source>
        <dbReference type="PROSITE-ProRule" id="PRU00042"/>
    </source>
</evidence>
<dbReference type="OrthoDB" id="3437960at2759"/>
<evidence type="ECO:0000313" key="16">
    <source>
        <dbReference type="Proteomes" id="UP000752171"/>
    </source>
</evidence>
<feature type="compositionally biased region" description="Polar residues" evidence="13">
    <location>
        <begin position="118"/>
        <end position="128"/>
    </location>
</feature>
<evidence type="ECO:0000256" key="2">
    <source>
        <dbReference type="ARBA" id="ARBA00004123"/>
    </source>
</evidence>
<comment type="function">
    <text evidence="1">May be involved in transcriptional regulation.</text>
</comment>
<feature type="domain" description="C2H2-type" evidence="14">
    <location>
        <begin position="349"/>
        <end position="376"/>
    </location>
</feature>
<keyword evidence="4" id="KW-0479">Metal-binding</keyword>
<dbReference type="Proteomes" id="UP000752171">
    <property type="component" value="Unassembled WGS sequence"/>
</dbReference>
<feature type="region of interest" description="Disordered" evidence="13">
    <location>
        <begin position="108"/>
        <end position="140"/>
    </location>
</feature>
<feature type="domain" description="C2H2-type" evidence="14">
    <location>
        <begin position="405"/>
        <end position="432"/>
    </location>
</feature>
<organism evidence="15 16">
    <name type="scientific">Astyanax mexicanus</name>
    <name type="common">Blind cave fish</name>
    <name type="synonym">Astyanax fasciatus mexicanus</name>
    <dbReference type="NCBI Taxonomy" id="7994"/>
    <lineage>
        <taxon>Eukaryota</taxon>
        <taxon>Metazoa</taxon>
        <taxon>Chordata</taxon>
        <taxon>Craniata</taxon>
        <taxon>Vertebrata</taxon>
        <taxon>Euteleostomi</taxon>
        <taxon>Actinopterygii</taxon>
        <taxon>Neopterygii</taxon>
        <taxon>Teleostei</taxon>
        <taxon>Ostariophysi</taxon>
        <taxon>Characiformes</taxon>
        <taxon>Characoidei</taxon>
        <taxon>Acestrorhamphidae</taxon>
        <taxon>Acestrorhamphinae</taxon>
        <taxon>Astyanax</taxon>
    </lineage>
</organism>
<evidence type="ECO:0000313" key="15">
    <source>
        <dbReference type="EMBL" id="KAG9277796.1"/>
    </source>
</evidence>
<dbReference type="FunFam" id="3.30.160.60:FF:000100">
    <property type="entry name" value="Zinc finger 45-like"/>
    <property type="match status" value="1"/>
</dbReference>